<name>A0ABD7GN65_9ENTR</name>
<dbReference type="AlphaFoldDB" id="A0ABD7GN65"/>
<dbReference type="Proteomes" id="UP000255291">
    <property type="component" value="Unassembled WGS sequence"/>
</dbReference>
<sequence>PLLPVHIQAHNSLLFYASTLVSPTVSMLLLMQQMFRRRHSQLPIKIGQQIAWNDRFSSTLSSREMAEQ</sequence>
<accession>A0ABD7GN65</accession>
<keyword evidence="1" id="KW-1133">Transmembrane helix</keyword>
<proteinExistence type="predicted"/>
<gene>
    <name evidence="2" type="ORF">DXF87_27435</name>
</gene>
<dbReference type="EMBL" id="QRBW01000695">
    <property type="protein sequence ID" value="RDT44766.1"/>
    <property type="molecule type" value="Genomic_DNA"/>
</dbReference>
<reference evidence="2 3" key="1">
    <citation type="submission" date="2018-07" db="EMBL/GenBank/DDBJ databases">
        <title>The use of a cohorting ward and systematic surveillance cultures for the control of a Klebsiella pneumoniae carbapenemase (KPC)-producing Enterobacteriaceae outbreak.</title>
        <authorList>
            <person name="Doi Y."/>
        </authorList>
    </citation>
    <scope>NUCLEOTIDE SEQUENCE [LARGE SCALE GENOMIC DNA]</scope>
    <source>
        <strain evidence="2 3">1-RC-17-04017</strain>
    </source>
</reference>
<protein>
    <submittedName>
        <fullName evidence="2">GNAT family N-acetyltransferase</fullName>
    </submittedName>
</protein>
<feature type="non-terminal residue" evidence="2">
    <location>
        <position position="68"/>
    </location>
</feature>
<evidence type="ECO:0000256" key="1">
    <source>
        <dbReference type="SAM" id="Phobius"/>
    </source>
</evidence>
<evidence type="ECO:0000313" key="3">
    <source>
        <dbReference type="Proteomes" id="UP000255291"/>
    </source>
</evidence>
<evidence type="ECO:0000313" key="2">
    <source>
        <dbReference type="EMBL" id="RDT44766.1"/>
    </source>
</evidence>
<organism evidence="2 3">
    <name type="scientific">Enterobacter roggenkampii</name>
    <dbReference type="NCBI Taxonomy" id="1812935"/>
    <lineage>
        <taxon>Bacteria</taxon>
        <taxon>Pseudomonadati</taxon>
        <taxon>Pseudomonadota</taxon>
        <taxon>Gammaproteobacteria</taxon>
        <taxon>Enterobacterales</taxon>
        <taxon>Enterobacteriaceae</taxon>
        <taxon>Enterobacter</taxon>
        <taxon>Enterobacter cloacae complex</taxon>
    </lineage>
</organism>
<keyword evidence="1" id="KW-0812">Transmembrane</keyword>
<feature type="transmembrane region" description="Helical" evidence="1">
    <location>
        <begin position="13"/>
        <end position="31"/>
    </location>
</feature>
<keyword evidence="1" id="KW-0472">Membrane</keyword>
<feature type="non-terminal residue" evidence="2">
    <location>
        <position position="1"/>
    </location>
</feature>
<comment type="caution">
    <text evidence="2">The sequence shown here is derived from an EMBL/GenBank/DDBJ whole genome shotgun (WGS) entry which is preliminary data.</text>
</comment>